<accession>A0A9P0JK39</accession>
<evidence type="ECO:0000256" key="3">
    <source>
        <dbReference type="ARBA" id="ARBA00023212"/>
    </source>
</evidence>
<dbReference type="EMBL" id="CAKOFQ010006664">
    <property type="protein sequence ID" value="CAH1956200.1"/>
    <property type="molecule type" value="Genomic_DNA"/>
</dbReference>
<name>A0A9P0JK39_ACAOB</name>
<dbReference type="Gene3D" id="1.10.287.1490">
    <property type="match status" value="1"/>
</dbReference>
<feature type="coiled-coil region" evidence="5">
    <location>
        <begin position="419"/>
        <end position="524"/>
    </location>
</feature>
<comment type="similarity">
    <text evidence="4">Belongs to the CEP135/TSGA10 family.</text>
</comment>
<evidence type="ECO:0000256" key="4">
    <source>
        <dbReference type="ARBA" id="ARBA00038123"/>
    </source>
</evidence>
<dbReference type="PANTHER" id="PTHR20544:SF0">
    <property type="entry name" value="NUCLEOPROTEIN TPR_MLP1 DOMAIN-CONTAINING PROTEIN"/>
    <property type="match status" value="1"/>
</dbReference>
<protein>
    <submittedName>
        <fullName evidence="6">Uncharacterized protein</fullName>
    </submittedName>
</protein>
<dbReference type="Proteomes" id="UP001152888">
    <property type="component" value="Unassembled WGS sequence"/>
</dbReference>
<keyword evidence="2" id="KW-0963">Cytoplasm</keyword>
<keyword evidence="3" id="KW-0206">Cytoskeleton</keyword>
<evidence type="ECO:0000256" key="1">
    <source>
        <dbReference type="ARBA" id="ARBA00004114"/>
    </source>
</evidence>
<evidence type="ECO:0000256" key="5">
    <source>
        <dbReference type="SAM" id="Coils"/>
    </source>
</evidence>
<sequence length="1086" mass="126573">MQKTAKFMDCIECQSYKRLAKEAENAASSKKEVIDMLQNEVKKIENLYRNLIDEYEKLRYQHCCTLQELSSIRTTYKKLEEENDKYSRDKRQTDIEIDKLKEEIAEWRNLHKQLQTKLDDLGNIKSSDCTKLPKEEMKSLEDTIKDQNRSLRNLLMKLAEDLRNSHQRCASNDAKGDTKSKEELIEQVRQLEAEIQHYNEIVAQLEEENRQFKNNLIQKKSDISQALGALKRSDMDISNLSQNIEGMVQERDQHVKEIAMLNEELQNNKQELKQLIKLHDELEEAFKDQKVTLEKTNQELQEKEAQMDILPPVELNGPEELKQEIERTRRQVFTKEKQILDLKSKLEHMQDNVKQFQEGFRKKELDIKRRDEKIDELHKKLKQADRKSVFSEAYTEESYTTSNTSDIDIVREGHLADKYEETVQENKTLKDTIAKLEQQLQEQNSNHEDMKVKMKHASDERIAQLEAELKELKDENIEYDEDNRHLSQQLEAMVGEIEILQREHKQLQSEKVQCMNEISKMEREYDDAVCNKDQAINHLSEQMKLAKEAQDVIKAEATAFKRHSVELESERDKLYAENLKLAAEVEELEVELNTAVNTTDGNCRSLQEKLERLECTVKEKENELDNACRELEKIQKYLEQCECKKHQGQSDEIIRLTSENKMFTEKIRALQDELARYKARLDNCPCADIKRNIPEASGCCGLLKLQAENTRLTDDKVKHEKTVKELQDELCQKNYIIFSLEECVDKTNKILADCEREIKELHCHRECLKKDFATVKVELEKKNYEIAAHKADKEALQEQVHTLIEMNQQLGKDNMQYAKQDQVRCEIEKKIMCLCEDYNTLLKDFNARDEELDKIKEQFEVLQKCCKTPFIHKEEFKRLKTASKEIRTIFSSQSKKTSFRTEAKIPECTKCLDALVDNTGSRKIDCKLLEQKNNSLSTEVIIMKKFVHDILIDNNNLKQGILNLLTTVIDKLKVLEGHGTICPSTVEIVARALTALEKKLKESAKPSCCPIPKCTCMKEICMSYSRKSCAESDSDPDPKPKSTMCAAPREICNCEEESLTCDCSMEDRPMHEPVMIRDLCACEVVL</sequence>
<proteinExistence type="inferred from homology"/>
<organism evidence="6 7">
    <name type="scientific">Acanthoscelides obtectus</name>
    <name type="common">Bean weevil</name>
    <name type="synonym">Bruchus obtectus</name>
    <dbReference type="NCBI Taxonomy" id="200917"/>
    <lineage>
        <taxon>Eukaryota</taxon>
        <taxon>Metazoa</taxon>
        <taxon>Ecdysozoa</taxon>
        <taxon>Arthropoda</taxon>
        <taxon>Hexapoda</taxon>
        <taxon>Insecta</taxon>
        <taxon>Pterygota</taxon>
        <taxon>Neoptera</taxon>
        <taxon>Endopterygota</taxon>
        <taxon>Coleoptera</taxon>
        <taxon>Polyphaga</taxon>
        <taxon>Cucujiformia</taxon>
        <taxon>Chrysomeloidea</taxon>
        <taxon>Chrysomelidae</taxon>
        <taxon>Bruchinae</taxon>
        <taxon>Bruchini</taxon>
        <taxon>Acanthoscelides</taxon>
    </lineage>
</organism>
<keyword evidence="5" id="KW-0175">Coiled coil</keyword>
<comment type="subcellular location">
    <subcellularLocation>
        <location evidence="1">Cytoplasm</location>
        <location evidence="1">Cytoskeleton</location>
        <location evidence="1">Microtubule organizing center</location>
        <location evidence="1">Centrosome</location>
        <location evidence="1">Centriole</location>
    </subcellularLocation>
</comment>
<dbReference type="GO" id="GO:0005814">
    <property type="term" value="C:centriole"/>
    <property type="evidence" value="ECO:0007669"/>
    <property type="project" value="UniProtKB-SubCell"/>
</dbReference>
<dbReference type="OrthoDB" id="6746927at2759"/>
<comment type="caution">
    <text evidence="6">The sequence shown here is derived from an EMBL/GenBank/DDBJ whole genome shotgun (WGS) entry which is preliminary data.</text>
</comment>
<dbReference type="InterPro" id="IPR051877">
    <property type="entry name" value="Centriole_BasalBody_StrucProt"/>
</dbReference>
<gene>
    <name evidence="6" type="ORF">ACAOBT_LOCUS1447</name>
</gene>
<evidence type="ECO:0000313" key="7">
    <source>
        <dbReference type="Proteomes" id="UP001152888"/>
    </source>
</evidence>
<feature type="coiled-coil region" evidence="5">
    <location>
        <begin position="571"/>
        <end position="813"/>
    </location>
</feature>
<feature type="coiled-coil region" evidence="5">
    <location>
        <begin position="20"/>
        <end position="306"/>
    </location>
</feature>
<feature type="coiled-coil region" evidence="5">
    <location>
        <begin position="339"/>
        <end position="387"/>
    </location>
</feature>
<reference evidence="6" key="1">
    <citation type="submission" date="2022-03" db="EMBL/GenBank/DDBJ databases">
        <authorList>
            <person name="Sayadi A."/>
        </authorList>
    </citation>
    <scope>NUCLEOTIDE SEQUENCE</scope>
</reference>
<evidence type="ECO:0000256" key="2">
    <source>
        <dbReference type="ARBA" id="ARBA00022490"/>
    </source>
</evidence>
<keyword evidence="7" id="KW-1185">Reference proteome</keyword>
<dbReference type="PANTHER" id="PTHR20544">
    <property type="entry name" value="CENTROSOMAL PROTEIN CEP135"/>
    <property type="match status" value="1"/>
</dbReference>
<evidence type="ECO:0000313" key="6">
    <source>
        <dbReference type="EMBL" id="CAH1956200.1"/>
    </source>
</evidence>
<dbReference type="AlphaFoldDB" id="A0A9P0JK39"/>